<dbReference type="AlphaFoldDB" id="F4RQG8"/>
<keyword evidence="2" id="KW-1185">Reference proteome</keyword>
<dbReference type="Proteomes" id="UP000001072">
    <property type="component" value="Unassembled WGS sequence"/>
</dbReference>
<organism evidence="2">
    <name type="scientific">Melampsora larici-populina (strain 98AG31 / pathotype 3-4-7)</name>
    <name type="common">Poplar leaf rust fungus</name>
    <dbReference type="NCBI Taxonomy" id="747676"/>
    <lineage>
        <taxon>Eukaryota</taxon>
        <taxon>Fungi</taxon>
        <taxon>Dikarya</taxon>
        <taxon>Basidiomycota</taxon>
        <taxon>Pucciniomycotina</taxon>
        <taxon>Pucciniomycetes</taxon>
        <taxon>Pucciniales</taxon>
        <taxon>Melampsoraceae</taxon>
        <taxon>Melampsora</taxon>
    </lineage>
</organism>
<reference evidence="2" key="1">
    <citation type="journal article" date="2011" name="Proc. Natl. Acad. Sci. U.S.A.">
        <title>Obligate biotrophy features unraveled by the genomic analysis of rust fungi.</title>
        <authorList>
            <person name="Duplessis S."/>
            <person name="Cuomo C.A."/>
            <person name="Lin Y.-C."/>
            <person name="Aerts A."/>
            <person name="Tisserant E."/>
            <person name="Veneault-Fourrey C."/>
            <person name="Joly D.L."/>
            <person name="Hacquard S."/>
            <person name="Amselem J."/>
            <person name="Cantarel B.L."/>
            <person name="Chiu R."/>
            <person name="Coutinho P.M."/>
            <person name="Feau N."/>
            <person name="Field M."/>
            <person name="Frey P."/>
            <person name="Gelhaye E."/>
            <person name="Goldberg J."/>
            <person name="Grabherr M.G."/>
            <person name="Kodira C.D."/>
            <person name="Kohler A."/>
            <person name="Kuees U."/>
            <person name="Lindquist E.A."/>
            <person name="Lucas S.M."/>
            <person name="Mago R."/>
            <person name="Mauceli E."/>
            <person name="Morin E."/>
            <person name="Murat C."/>
            <person name="Pangilinan J.L."/>
            <person name="Park R."/>
            <person name="Pearson M."/>
            <person name="Quesneville H."/>
            <person name="Rouhier N."/>
            <person name="Sakthikumar S."/>
            <person name="Salamov A.A."/>
            <person name="Schmutz J."/>
            <person name="Selles B."/>
            <person name="Shapiro H."/>
            <person name="Tanguay P."/>
            <person name="Tuskan G.A."/>
            <person name="Henrissat B."/>
            <person name="Van de Peer Y."/>
            <person name="Rouze P."/>
            <person name="Ellis J.G."/>
            <person name="Dodds P.N."/>
            <person name="Schein J.E."/>
            <person name="Zhong S."/>
            <person name="Hamelin R.C."/>
            <person name="Grigoriev I.V."/>
            <person name="Szabo L.J."/>
            <person name="Martin F."/>
        </authorList>
    </citation>
    <scope>NUCLEOTIDE SEQUENCE [LARGE SCALE GENOMIC DNA]</scope>
    <source>
        <strain evidence="2">98AG31 / pathotype 3-4-7</strain>
    </source>
</reference>
<dbReference type="InParanoid" id="F4RQG8"/>
<dbReference type="STRING" id="747676.F4RQG8"/>
<dbReference type="EMBL" id="GL883113">
    <property type="protein sequence ID" value="EGG05413.1"/>
    <property type="molecule type" value="Genomic_DNA"/>
</dbReference>
<dbReference type="HOGENOM" id="CLU_2979600_0_0_1"/>
<accession>F4RQG8</accession>
<evidence type="ECO:0000313" key="2">
    <source>
        <dbReference type="Proteomes" id="UP000001072"/>
    </source>
</evidence>
<dbReference type="RefSeq" id="XP_007411335.1">
    <property type="nucleotide sequence ID" value="XM_007411273.1"/>
</dbReference>
<dbReference type="KEGG" id="mlr:MELLADRAFT_88105"/>
<evidence type="ECO:0000313" key="1">
    <source>
        <dbReference type="EMBL" id="EGG05413.1"/>
    </source>
</evidence>
<proteinExistence type="predicted"/>
<gene>
    <name evidence="1" type="ORF">MELLADRAFT_88105</name>
</gene>
<name>F4RQG8_MELLP</name>
<dbReference type="VEuPathDB" id="FungiDB:MELLADRAFT_88105"/>
<dbReference type="GeneID" id="18934763"/>
<sequence>MSELKLNRLTEDNQRLREDLARSPNRLEYQKLVQENHLLFLSCFWKSQSMTFWFWFFD</sequence>
<protein>
    <submittedName>
        <fullName evidence="1">Uncharacterized protein</fullName>
    </submittedName>
</protein>